<name>A0A087VVW9_9BIFI</name>
<keyword evidence="3" id="KW-1185">Reference proteome</keyword>
<feature type="transmembrane region" description="Helical" evidence="1">
    <location>
        <begin position="102"/>
        <end position="125"/>
    </location>
</feature>
<feature type="transmembrane region" description="Helical" evidence="1">
    <location>
        <begin position="194"/>
        <end position="219"/>
    </location>
</feature>
<dbReference type="EMBL" id="CP006018">
    <property type="protein sequence ID" value="AIC92484.1"/>
    <property type="molecule type" value="Genomic_DNA"/>
</dbReference>
<accession>A0A087VVW9</accession>
<dbReference type="AlphaFoldDB" id="A0A087VVW9"/>
<keyword evidence="1" id="KW-0812">Transmembrane</keyword>
<dbReference type="Proteomes" id="UP000028569">
    <property type="component" value="Chromosome"/>
</dbReference>
<dbReference type="RefSeq" id="WP_033491174.1">
    <property type="nucleotide sequence ID" value="NZ_CP006018.1"/>
</dbReference>
<proteinExistence type="predicted"/>
<keyword evidence="1" id="KW-1133">Transmembrane helix</keyword>
<gene>
    <name evidence="2" type="ORF">BINDI_1228</name>
</gene>
<sequence>MRRVAHRAPDGARHIVDIRAASAGSRRDLAPSRVHLSFLRALHGEMLKLNSLKSTWIMVALALLLEPFGAFASAWSYKYLSTINPTTGKPLKTPAPIAMSDYWLSTGAGLSMAIIVVGIMGVLCISSEFTGSSITATLTSNPRRGTVLAAKAAYLAFLTWITSQIGVLFSWAAVQLTLSAPGKTELEASQVSLPWLNLLGGPLFLAVFAVMALGIGAACRSTVGGVMTVLGLILIAPMLLSILRAVSRYFAWLDTLTSILPMDLLGLFLGGQTAPPSDVTGFLPLWWQAGLIMVVWAAVFYFLGTLIVKRVDIS</sequence>
<feature type="transmembrane region" description="Helical" evidence="1">
    <location>
        <begin position="226"/>
        <end position="246"/>
    </location>
</feature>
<keyword evidence="1" id="KW-0472">Membrane</keyword>
<evidence type="ECO:0000256" key="1">
    <source>
        <dbReference type="SAM" id="Phobius"/>
    </source>
</evidence>
<feature type="transmembrane region" description="Helical" evidence="1">
    <location>
        <begin position="56"/>
        <end position="77"/>
    </location>
</feature>
<dbReference type="KEGG" id="bii:BINDI_1228"/>
<feature type="transmembrane region" description="Helical" evidence="1">
    <location>
        <begin position="285"/>
        <end position="308"/>
    </location>
</feature>
<evidence type="ECO:0000313" key="3">
    <source>
        <dbReference type="Proteomes" id="UP000028569"/>
    </source>
</evidence>
<protein>
    <submittedName>
        <fullName evidence="2">ABC transporter, permease protein</fullName>
    </submittedName>
</protein>
<dbReference type="HOGENOM" id="CLU_051674_1_0_11"/>
<evidence type="ECO:0000313" key="2">
    <source>
        <dbReference type="EMBL" id="AIC92484.1"/>
    </source>
</evidence>
<feature type="transmembrane region" description="Helical" evidence="1">
    <location>
        <begin position="152"/>
        <end position="174"/>
    </location>
</feature>
<reference evidence="2 3" key="1">
    <citation type="journal article" date="2014" name="Appl. Environ. Microbiol.">
        <title>Genomic encyclopedia of type strains of the genus Bifidobacterium.</title>
        <authorList>
            <person name="Milani C."/>
            <person name="Lugli G.A."/>
            <person name="Duranti S."/>
            <person name="Turroni F."/>
            <person name="Bottacini F."/>
            <person name="Mangifesta M."/>
            <person name="Sanchez B."/>
            <person name="Viappiani A."/>
            <person name="Mancabelli L."/>
            <person name="Taminiau B."/>
            <person name="Delcenserie V."/>
            <person name="Barrangou R."/>
            <person name="Margolles A."/>
            <person name="van Sinderen D."/>
            <person name="Ventura M."/>
        </authorList>
    </citation>
    <scope>NUCLEOTIDE SEQUENCE [LARGE SCALE GENOMIC DNA]</scope>
    <source>
        <strain evidence="2 3">LMG 11587</strain>
    </source>
</reference>
<organism evidence="2 3">
    <name type="scientific">Bifidobacterium [indicum] DSM 20214 = LMG 11587</name>
    <dbReference type="NCBI Taxonomy" id="1341694"/>
    <lineage>
        <taxon>Bacteria</taxon>
        <taxon>Bacillati</taxon>
        <taxon>Actinomycetota</taxon>
        <taxon>Actinomycetes</taxon>
        <taxon>Bifidobacteriales</taxon>
        <taxon>Bifidobacteriaceae</taxon>
        <taxon>Bifidobacterium</taxon>
    </lineage>
</organism>